<evidence type="ECO:0000256" key="1">
    <source>
        <dbReference type="SAM" id="MobiDB-lite"/>
    </source>
</evidence>
<feature type="compositionally biased region" description="Basic and acidic residues" evidence="1">
    <location>
        <begin position="68"/>
        <end position="79"/>
    </location>
</feature>
<protein>
    <recommendedName>
        <fullName evidence="2">CUE domain-containing protein</fullName>
    </recommendedName>
</protein>
<accession>A0A7S3NCQ5</accession>
<dbReference type="PROSITE" id="PS51140">
    <property type="entry name" value="CUE"/>
    <property type="match status" value="1"/>
</dbReference>
<dbReference type="Pfam" id="PF02845">
    <property type="entry name" value="CUE"/>
    <property type="match status" value="1"/>
</dbReference>
<dbReference type="Gene3D" id="1.10.8.10">
    <property type="entry name" value="DNA helicase RuvA subunit, C-terminal domain"/>
    <property type="match status" value="1"/>
</dbReference>
<name>A0A7S3NCQ5_9SPIT</name>
<proteinExistence type="predicted"/>
<dbReference type="SMART" id="SM00546">
    <property type="entry name" value="CUE"/>
    <property type="match status" value="1"/>
</dbReference>
<dbReference type="CDD" id="cd14279">
    <property type="entry name" value="CUE"/>
    <property type="match status" value="1"/>
</dbReference>
<dbReference type="InterPro" id="IPR003892">
    <property type="entry name" value="CUE"/>
</dbReference>
<feature type="compositionally biased region" description="Low complexity" evidence="1">
    <location>
        <begin position="82"/>
        <end position="100"/>
    </location>
</feature>
<dbReference type="AlphaFoldDB" id="A0A7S3NCQ5"/>
<evidence type="ECO:0000259" key="2">
    <source>
        <dbReference type="PROSITE" id="PS51140"/>
    </source>
</evidence>
<dbReference type="InterPro" id="IPR009060">
    <property type="entry name" value="UBA-like_sf"/>
</dbReference>
<dbReference type="GO" id="GO:0043130">
    <property type="term" value="F:ubiquitin binding"/>
    <property type="evidence" value="ECO:0007669"/>
    <property type="project" value="InterPro"/>
</dbReference>
<gene>
    <name evidence="3" type="ORF">EHAR0213_LOCUS12717</name>
</gene>
<evidence type="ECO:0000313" key="3">
    <source>
        <dbReference type="EMBL" id="CAE0353801.1"/>
    </source>
</evidence>
<feature type="domain" description="CUE" evidence="2">
    <location>
        <begin position="6"/>
        <end position="49"/>
    </location>
</feature>
<reference evidence="3" key="1">
    <citation type="submission" date="2021-01" db="EMBL/GenBank/DDBJ databases">
        <authorList>
            <person name="Corre E."/>
            <person name="Pelletier E."/>
            <person name="Niang G."/>
            <person name="Scheremetjew M."/>
            <person name="Finn R."/>
            <person name="Kale V."/>
            <person name="Holt S."/>
            <person name="Cochrane G."/>
            <person name="Meng A."/>
            <person name="Brown T."/>
            <person name="Cohen L."/>
        </authorList>
    </citation>
    <scope>NUCLEOTIDE SEQUENCE</scope>
    <source>
        <strain evidence="3">FSP1.4</strain>
    </source>
</reference>
<dbReference type="EMBL" id="HBII01030613">
    <property type="protein sequence ID" value="CAE0353801.1"/>
    <property type="molecule type" value="Transcribed_RNA"/>
</dbReference>
<dbReference type="SUPFAM" id="SSF46934">
    <property type="entry name" value="UBA-like"/>
    <property type="match status" value="1"/>
</dbReference>
<feature type="compositionally biased region" description="Basic and acidic residues" evidence="1">
    <location>
        <begin position="41"/>
        <end position="59"/>
    </location>
</feature>
<sequence>METHITERQAVESLQGMFPDFDQETLTIILEENNFDLEKTMEDLFKMGDQKEIGEKQGDDQGNNPEGTEERSAFDDTPEKAVPTNPTNPTNTVNPTNSVNPHHKMTQEELDEMIAVEMQLKYQHREAMIQQHIDNEVQKRVEAEHK</sequence>
<organism evidence="3">
    <name type="scientific">Euplotes harpa</name>
    <dbReference type="NCBI Taxonomy" id="151035"/>
    <lineage>
        <taxon>Eukaryota</taxon>
        <taxon>Sar</taxon>
        <taxon>Alveolata</taxon>
        <taxon>Ciliophora</taxon>
        <taxon>Intramacronucleata</taxon>
        <taxon>Spirotrichea</taxon>
        <taxon>Hypotrichia</taxon>
        <taxon>Euplotida</taxon>
        <taxon>Euplotidae</taxon>
        <taxon>Euplotes</taxon>
    </lineage>
</organism>
<feature type="region of interest" description="Disordered" evidence="1">
    <location>
        <begin position="41"/>
        <end position="110"/>
    </location>
</feature>